<evidence type="ECO:0000313" key="1">
    <source>
        <dbReference type="EMBL" id="PAV26566.1"/>
    </source>
</evidence>
<keyword evidence="2" id="KW-1185">Reference proteome</keyword>
<reference evidence="1 2" key="1">
    <citation type="submission" date="2017-07" db="EMBL/GenBank/DDBJ databases">
        <title>Tamlnaduibacter salinus (Mi-7) genome sequencing.</title>
        <authorList>
            <person name="Verma A."/>
            <person name="Krishnamurthi S."/>
        </authorList>
    </citation>
    <scope>NUCLEOTIDE SEQUENCE [LARGE SCALE GENOMIC DNA]</scope>
    <source>
        <strain evidence="1 2">Mi-7</strain>
    </source>
</reference>
<proteinExistence type="predicted"/>
<dbReference type="RefSeq" id="WP_095610369.1">
    <property type="nucleotide sequence ID" value="NZ_NMPM01000020.1"/>
</dbReference>
<organism evidence="1 2">
    <name type="scientific">Tamilnaduibacter salinus</name>
    <dbReference type="NCBI Taxonomy" id="1484056"/>
    <lineage>
        <taxon>Bacteria</taxon>
        <taxon>Pseudomonadati</taxon>
        <taxon>Pseudomonadota</taxon>
        <taxon>Gammaproteobacteria</taxon>
        <taxon>Pseudomonadales</taxon>
        <taxon>Marinobacteraceae</taxon>
        <taxon>Tamilnaduibacter</taxon>
    </lineage>
</organism>
<dbReference type="EMBL" id="NMPM01000020">
    <property type="protein sequence ID" value="PAV26566.1"/>
    <property type="molecule type" value="Genomic_DNA"/>
</dbReference>
<comment type="caution">
    <text evidence="1">The sequence shown here is derived from an EMBL/GenBank/DDBJ whole genome shotgun (WGS) entry which is preliminary data.</text>
</comment>
<gene>
    <name evidence="1" type="ORF">CF392_04990</name>
</gene>
<accession>A0A2A2I5I8</accession>
<sequence>MKAINQAKELATALASEFGCEDLHINVQMRRGENWINLDMYQNSEEPERLLATLDFDTGSHILVDNAKTLH</sequence>
<dbReference type="AlphaFoldDB" id="A0A2A2I5I8"/>
<protein>
    <submittedName>
        <fullName evidence="1">Uncharacterized protein</fullName>
    </submittedName>
</protein>
<evidence type="ECO:0000313" key="2">
    <source>
        <dbReference type="Proteomes" id="UP000218332"/>
    </source>
</evidence>
<dbReference type="Proteomes" id="UP000218332">
    <property type="component" value="Unassembled WGS sequence"/>
</dbReference>
<name>A0A2A2I5I8_9GAMM</name>